<keyword evidence="10" id="KW-1185">Reference proteome</keyword>
<gene>
    <name evidence="9" type="ORF">DN730_03300</name>
</gene>
<dbReference type="InterPro" id="IPR022764">
    <property type="entry name" value="Peptidase_S54_rhomboid_dom"/>
</dbReference>
<keyword evidence="3" id="KW-0997">Cell inner membrane</keyword>
<feature type="transmembrane region" description="Helical" evidence="7">
    <location>
        <begin position="144"/>
        <end position="165"/>
    </location>
</feature>
<keyword evidence="2" id="KW-1003">Cell membrane</keyword>
<organism evidence="9 10">
    <name type="scientific">Marinomonas piezotolerans</name>
    <dbReference type="NCBI Taxonomy" id="2213058"/>
    <lineage>
        <taxon>Bacteria</taxon>
        <taxon>Pseudomonadati</taxon>
        <taxon>Pseudomonadota</taxon>
        <taxon>Gammaproteobacteria</taxon>
        <taxon>Oceanospirillales</taxon>
        <taxon>Oceanospirillaceae</taxon>
        <taxon>Marinomonas</taxon>
    </lineage>
</organism>
<dbReference type="InterPro" id="IPR035952">
    <property type="entry name" value="Rhomboid-like_sf"/>
</dbReference>
<dbReference type="SUPFAM" id="SSF144091">
    <property type="entry name" value="Rhomboid-like"/>
    <property type="match status" value="1"/>
</dbReference>
<dbReference type="Gene3D" id="1.20.1540.10">
    <property type="entry name" value="Rhomboid-like"/>
    <property type="match status" value="1"/>
</dbReference>
<dbReference type="GO" id="GO:0004252">
    <property type="term" value="F:serine-type endopeptidase activity"/>
    <property type="evidence" value="ECO:0007669"/>
    <property type="project" value="InterPro"/>
</dbReference>
<evidence type="ECO:0000313" key="9">
    <source>
        <dbReference type="EMBL" id="RDL46079.1"/>
    </source>
</evidence>
<dbReference type="OrthoDB" id="9778341at2"/>
<keyword evidence="6 7" id="KW-0472">Membrane</keyword>
<evidence type="ECO:0000256" key="5">
    <source>
        <dbReference type="ARBA" id="ARBA00022989"/>
    </source>
</evidence>
<dbReference type="GO" id="GO:0016020">
    <property type="term" value="C:membrane"/>
    <property type="evidence" value="ECO:0007669"/>
    <property type="project" value="UniProtKB-SubCell"/>
</dbReference>
<dbReference type="EMBL" id="QKRA01000001">
    <property type="protein sequence ID" value="RDL46079.1"/>
    <property type="molecule type" value="Genomic_DNA"/>
</dbReference>
<dbReference type="AlphaFoldDB" id="A0A370UE90"/>
<feature type="transmembrane region" description="Helical" evidence="7">
    <location>
        <begin position="237"/>
        <end position="258"/>
    </location>
</feature>
<evidence type="ECO:0000259" key="8">
    <source>
        <dbReference type="Pfam" id="PF01694"/>
    </source>
</evidence>
<name>A0A370UE90_9GAMM</name>
<feature type="transmembrane region" description="Helical" evidence="7">
    <location>
        <begin position="177"/>
        <end position="198"/>
    </location>
</feature>
<sequence length="289" mass="32374">MVLIYEFVDGEDPTSLSQILWKYGIAHRIMQANGHDQLWLVKPSQSHDAMEILKSWLADPNLDTSNVRPTRQRSSLSSLVSSWHRSPMTLVFLALTFLVALVTGLGDYLDVVSWFTITSFDIVGNRIRFLPIEQVWQQGEYWRLLTPTFLHFGAAHLIFNSLWVWDIGRRLERLIGSVGWLIFALVVSIVSNVGQFLINGYPLFGGLSGLVYGLVGFAWLVSILVPSWPTLISKPLMVFFAAWLALGYTDVLATLGLGNMANEAHLLGLTSGLVLAALYAGYRRLIKHL</sequence>
<comment type="subcellular location">
    <subcellularLocation>
        <location evidence="1">Membrane</location>
        <topology evidence="1">Multi-pass membrane protein</topology>
    </subcellularLocation>
</comment>
<dbReference type="Pfam" id="PF01694">
    <property type="entry name" value="Rhomboid"/>
    <property type="match status" value="1"/>
</dbReference>
<evidence type="ECO:0000256" key="6">
    <source>
        <dbReference type="ARBA" id="ARBA00023136"/>
    </source>
</evidence>
<protein>
    <submittedName>
        <fullName evidence="9">Rhomboid family intramembrane serine protease</fullName>
    </submittedName>
</protein>
<keyword evidence="4 7" id="KW-0812">Transmembrane</keyword>
<keyword evidence="9" id="KW-0378">Hydrolase</keyword>
<keyword evidence="9" id="KW-0645">Protease</keyword>
<feature type="domain" description="Peptidase S54 rhomboid" evidence="8">
    <location>
        <begin position="139"/>
        <end position="279"/>
    </location>
</feature>
<evidence type="ECO:0000256" key="3">
    <source>
        <dbReference type="ARBA" id="ARBA00022519"/>
    </source>
</evidence>
<feature type="transmembrane region" description="Helical" evidence="7">
    <location>
        <begin position="264"/>
        <end position="282"/>
    </location>
</feature>
<feature type="transmembrane region" description="Helical" evidence="7">
    <location>
        <begin position="88"/>
        <end position="106"/>
    </location>
</feature>
<evidence type="ECO:0000256" key="7">
    <source>
        <dbReference type="SAM" id="Phobius"/>
    </source>
</evidence>
<dbReference type="PANTHER" id="PTHR43066:SF26">
    <property type="entry name" value="RHOMBOID PROTEASE GLPG"/>
    <property type="match status" value="1"/>
</dbReference>
<reference evidence="9 10" key="1">
    <citation type="submission" date="2018-06" db="EMBL/GenBank/DDBJ databases">
        <title>Marinomonas sp. YLB-05 draft genome sequence.</title>
        <authorList>
            <person name="Yu L."/>
            <person name="Tang X."/>
        </authorList>
    </citation>
    <scope>NUCLEOTIDE SEQUENCE [LARGE SCALE GENOMIC DNA]</scope>
    <source>
        <strain evidence="9 10">YLB-05</strain>
    </source>
</reference>
<dbReference type="Proteomes" id="UP000254326">
    <property type="component" value="Unassembled WGS sequence"/>
</dbReference>
<dbReference type="RefSeq" id="WP_115466665.1">
    <property type="nucleotide sequence ID" value="NZ_QKRA01000001.1"/>
</dbReference>
<evidence type="ECO:0000256" key="4">
    <source>
        <dbReference type="ARBA" id="ARBA00022692"/>
    </source>
</evidence>
<evidence type="ECO:0000313" key="10">
    <source>
        <dbReference type="Proteomes" id="UP000254326"/>
    </source>
</evidence>
<dbReference type="GO" id="GO:0006508">
    <property type="term" value="P:proteolysis"/>
    <property type="evidence" value="ECO:0007669"/>
    <property type="project" value="UniProtKB-KW"/>
</dbReference>
<feature type="transmembrane region" description="Helical" evidence="7">
    <location>
        <begin position="204"/>
        <end position="225"/>
    </location>
</feature>
<evidence type="ECO:0000256" key="1">
    <source>
        <dbReference type="ARBA" id="ARBA00004141"/>
    </source>
</evidence>
<keyword evidence="5 7" id="KW-1133">Transmembrane helix</keyword>
<comment type="caution">
    <text evidence="9">The sequence shown here is derived from an EMBL/GenBank/DDBJ whole genome shotgun (WGS) entry which is preliminary data.</text>
</comment>
<dbReference type="PANTHER" id="PTHR43066">
    <property type="entry name" value="RHOMBOID-RELATED PROTEIN"/>
    <property type="match status" value="1"/>
</dbReference>
<evidence type="ECO:0000256" key="2">
    <source>
        <dbReference type="ARBA" id="ARBA00022475"/>
    </source>
</evidence>
<proteinExistence type="predicted"/>
<accession>A0A370UE90</accession>